<dbReference type="Gene3D" id="3.40.50.1820">
    <property type="entry name" value="alpha/beta hydrolase"/>
    <property type="match status" value="1"/>
</dbReference>
<keyword evidence="2" id="KW-0378">Hydrolase</keyword>
<dbReference type="PANTHER" id="PTHR43798:SF33">
    <property type="entry name" value="HYDROLASE, PUTATIVE (AFU_ORTHOLOGUE AFUA_2G14860)-RELATED"/>
    <property type="match status" value="1"/>
</dbReference>
<sequence length="291" mass="32327">MTTALEEWRRGGEAVVMILRGAPRSVFVRRVGQGTPLVLLHGFPASSFEWSAIEPRLARHHEVISFDFLGYGASDKPLGHRYSVFEQADLAQAVIAAYAASAPTVVAYDYGAIVATELLARREEGGADIKRCILLNAGLFADRYRPRIAQRASLIPVVGALLARAFTESLFVRTWGEVFSPEHPLDRELAVLHYRAFRENDPGRDIQRKLLRYIPERAANKVRLERALTSTTVPLSFLWGMRDPVSGAAIAEELHDQMPAADLIEYDDAGHCPHIEMPERVAADILARSTD</sequence>
<dbReference type="RefSeq" id="WP_090602643.1">
    <property type="nucleotide sequence ID" value="NZ_CTEE01000001.1"/>
</dbReference>
<dbReference type="AlphaFoldDB" id="A0A0E4GY76"/>
<dbReference type="GO" id="GO:0046464">
    <property type="term" value="P:acylglycerol catabolic process"/>
    <property type="evidence" value="ECO:0007669"/>
    <property type="project" value="TreeGrafter"/>
</dbReference>
<evidence type="ECO:0000313" key="2">
    <source>
        <dbReference type="EMBL" id="CQD14686.1"/>
    </source>
</evidence>
<proteinExistence type="predicted"/>
<organism evidence="2 3">
    <name type="scientific">Mycobacterium lentiflavum</name>
    <dbReference type="NCBI Taxonomy" id="141349"/>
    <lineage>
        <taxon>Bacteria</taxon>
        <taxon>Bacillati</taxon>
        <taxon>Actinomycetota</taxon>
        <taxon>Actinomycetes</taxon>
        <taxon>Mycobacteriales</taxon>
        <taxon>Mycobacteriaceae</taxon>
        <taxon>Mycobacterium</taxon>
        <taxon>Mycobacterium simiae complex</taxon>
    </lineage>
</organism>
<protein>
    <submittedName>
        <fullName evidence="2">Alpha/beta hydrolase</fullName>
    </submittedName>
</protein>
<dbReference type="InterPro" id="IPR000639">
    <property type="entry name" value="Epox_hydrolase-like"/>
</dbReference>
<gene>
    <name evidence="2" type="ORF">BN1232_03113</name>
</gene>
<dbReference type="GO" id="GO:0016020">
    <property type="term" value="C:membrane"/>
    <property type="evidence" value="ECO:0007669"/>
    <property type="project" value="TreeGrafter"/>
</dbReference>
<feature type="domain" description="AB hydrolase-1" evidence="1">
    <location>
        <begin position="37"/>
        <end position="283"/>
    </location>
</feature>
<dbReference type="InterPro" id="IPR050266">
    <property type="entry name" value="AB_hydrolase_sf"/>
</dbReference>
<dbReference type="SUPFAM" id="SSF53474">
    <property type="entry name" value="alpha/beta-Hydrolases"/>
    <property type="match status" value="1"/>
</dbReference>
<name>A0A0E4GY76_MYCLN</name>
<dbReference type="InterPro" id="IPR000073">
    <property type="entry name" value="AB_hydrolase_1"/>
</dbReference>
<dbReference type="InterPro" id="IPR029058">
    <property type="entry name" value="AB_hydrolase_fold"/>
</dbReference>
<evidence type="ECO:0000259" key="1">
    <source>
        <dbReference type="Pfam" id="PF12697"/>
    </source>
</evidence>
<accession>A0A0E4GY76</accession>
<evidence type="ECO:0000313" key="3">
    <source>
        <dbReference type="Proteomes" id="UP000199251"/>
    </source>
</evidence>
<dbReference type="Proteomes" id="UP000199251">
    <property type="component" value="Unassembled WGS sequence"/>
</dbReference>
<dbReference type="EMBL" id="CTEE01000001">
    <property type="protein sequence ID" value="CQD14686.1"/>
    <property type="molecule type" value="Genomic_DNA"/>
</dbReference>
<dbReference type="PANTHER" id="PTHR43798">
    <property type="entry name" value="MONOACYLGLYCEROL LIPASE"/>
    <property type="match status" value="1"/>
</dbReference>
<dbReference type="Pfam" id="PF12697">
    <property type="entry name" value="Abhydrolase_6"/>
    <property type="match status" value="1"/>
</dbReference>
<dbReference type="GO" id="GO:0047372">
    <property type="term" value="F:monoacylglycerol lipase activity"/>
    <property type="evidence" value="ECO:0007669"/>
    <property type="project" value="TreeGrafter"/>
</dbReference>
<dbReference type="STRING" id="141349.BN1232_03113"/>
<dbReference type="PRINTS" id="PR00412">
    <property type="entry name" value="EPOXHYDRLASE"/>
</dbReference>
<dbReference type="OrthoDB" id="334507at2"/>
<reference evidence="2 3" key="1">
    <citation type="submission" date="2015-03" db="EMBL/GenBank/DDBJ databases">
        <authorList>
            <person name="Urmite Genomes"/>
        </authorList>
    </citation>
    <scope>NUCLEOTIDE SEQUENCE [LARGE SCALE GENOMIC DNA]</scope>
    <source>
        <strain evidence="2 3">CSUR P1491</strain>
    </source>
</reference>